<dbReference type="Proteomes" id="UP000535501">
    <property type="component" value="Unassembled WGS sequence"/>
</dbReference>
<dbReference type="Pfam" id="PF07784">
    <property type="entry name" value="DUF1622"/>
    <property type="match status" value="1"/>
</dbReference>
<proteinExistence type="predicted"/>
<organism evidence="3 4">
    <name type="scientific">Pseudorhizobium flavum</name>
    <dbReference type="NCBI Taxonomy" id="1335061"/>
    <lineage>
        <taxon>Bacteria</taxon>
        <taxon>Pseudomonadati</taxon>
        <taxon>Pseudomonadota</taxon>
        <taxon>Alphaproteobacteria</taxon>
        <taxon>Hyphomicrobiales</taxon>
        <taxon>Rhizobiaceae</taxon>
        <taxon>Rhizobium/Agrobacterium group</taxon>
        <taxon>Pseudorhizobium</taxon>
    </lineage>
</organism>
<dbReference type="RefSeq" id="WP_077546848.1">
    <property type="nucleotide sequence ID" value="NZ_JACHEJ010000001.1"/>
</dbReference>
<keyword evidence="2" id="KW-0472">Membrane</keyword>
<reference evidence="3 4" key="1">
    <citation type="submission" date="2020-08" db="EMBL/GenBank/DDBJ databases">
        <title>Genomic Encyclopedia of Type Strains, Phase IV (KMG-IV): sequencing the most valuable type-strain genomes for metagenomic binning, comparative biology and taxonomic classification.</title>
        <authorList>
            <person name="Goeker M."/>
        </authorList>
    </citation>
    <scope>NUCLEOTIDE SEQUENCE [LARGE SCALE GENOMIC DNA]</scope>
    <source>
        <strain evidence="3 4">DSM 102134</strain>
    </source>
</reference>
<dbReference type="InterPro" id="IPR012427">
    <property type="entry name" value="DUF1622"/>
</dbReference>
<feature type="compositionally biased region" description="Polar residues" evidence="1">
    <location>
        <begin position="111"/>
        <end position="124"/>
    </location>
</feature>
<accession>A0A7W9YTY3</accession>
<name>A0A7W9YTY3_9HYPH</name>
<keyword evidence="2" id="KW-1133">Transmembrane helix</keyword>
<comment type="caution">
    <text evidence="3">The sequence shown here is derived from an EMBL/GenBank/DDBJ whole genome shotgun (WGS) entry which is preliminary data.</text>
</comment>
<dbReference type="AlphaFoldDB" id="A0A7W9YTY3"/>
<feature type="transmembrane region" description="Helical" evidence="2">
    <location>
        <begin position="15"/>
        <end position="36"/>
    </location>
</feature>
<keyword evidence="2" id="KW-0812">Transmembrane</keyword>
<evidence type="ECO:0000256" key="2">
    <source>
        <dbReference type="SAM" id="Phobius"/>
    </source>
</evidence>
<protein>
    <submittedName>
        <fullName evidence="3">Putative membrane protein</fullName>
    </submittedName>
</protein>
<sequence length="132" mass="14332">MDAAFGQLLHVTTRAIEVAGVAVIVIGMFFAAFNFLRERSREGAYHGLRATLGRAILLGLELLVAADIINTVAIEPTLDSLAVLAGIVLIRTFLSFSLEVEIEGKWPWQQARPSSGQSSESSARTELVDRPH</sequence>
<evidence type="ECO:0000313" key="3">
    <source>
        <dbReference type="EMBL" id="MBB6178348.1"/>
    </source>
</evidence>
<feature type="region of interest" description="Disordered" evidence="1">
    <location>
        <begin position="109"/>
        <end position="132"/>
    </location>
</feature>
<dbReference type="PANTHER" id="PTHR38468">
    <property type="entry name" value="SLL0939 PROTEIN"/>
    <property type="match status" value="1"/>
</dbReference>
<dbReference type="PANTHER" id="PTHR38468:SF1">
    <property type="entry name" value="SLL0939 PROTEIN"/>
    <property type="match status" value="1"/>
</dbReference>
<gene>
    <name evidence="3" type="ORF">HNQ75_000291</name>
</gene>
<evidence type="ECO:0000256" key="1">
    <source>
        <dbReference type="SAM" id="MobiDB-lite"/>
    </source>
</evidence>
<evidence type="ECO:0000313" key="4">
    <source>
        <dbReference type="Proteomes" id="UP000535501"/>
    </source>
</evidence>
<dbReference type="EMBL" id="JACHEJ010000001">
    <property type="protein sequence ID" value="MBB6178348.1"/>
    <property type="molecule type" value="Genomic_DNA"/>
</dbReference>
<keyword evidence="4" id="KW-1185">Reference proteome</keyword>